<evidence type="ECO:0000259" key="1">
    <source>
        <dbReference type="PROSITE" id="PS51112"/>
    </source>
</evidence>
<dbReference type="AlphaFoldDB" id="A0A1E3QV61"/>
<dbReference type="OrthoDB" id="24630at2759"/>
<dbReference type="PROSITE" id="PS51112">
    <property type="entry name" value="AMMECR1"/>
    <property type="match status" value="1"/>
</dbReference>
<feature type="domain" description="AMMECR1" evidence="1">
    <location>
        <begin position="2"/>
        <end position="207"/>
    </location>
</feature>
<dbReference type="RefSeq" id="XP_018986878.1">
    <property type="nucleotide sequence ID" value="XM_019127904.1"/>
</dbReference>
<reference evidence="3" key="1">
    <citation type="submission" date="2016-05" db="EMBL/GenBank/DDBJ databases">
        <title>Comparative genomics of biotechnologically important yeasts.</title>
        <authorList>
            <consortium name="DOE Joint Genome Institute"/>
            <person name="Riley R."/>
            <person name="Haridas S."/>
            <person name="Wolfe K.H."/>
            <person name="Lopes M.R."/>
            <person name="Hittinger C.T."/>
            <person name="Goker M."/>
            <person name="Salamov A."/>
            <person name="Wisecaver J."/>
            <person name="Long T.M."/>
            <person name="Aerts A.L."/>
            <person name="Barry K."/>
            <person name="Choi C."/>
            <person name="Clum A."/>
            <person name="Coughlan A.Y."/>
            <person name="Deshpande S."/>
            <person name="Douglass A.P."/>
            <person name="Hanson S.J."/>
            <person name="Klenk H.-P."/>
            <person name="Labutti K."/>
            <person name="Lapidus A."/>
            <person name="Lindquist E."/>
            <person name="Lipzen A."/>
            <person name="Meier-Kolthoff J.P."/>
            <person name="Ohm R.A."/>
            <person name="Otillar R.P."/>
            <person name="Pangilinan J."/>
            <person name="Peng Y."/>
            <person name="Rokas A."/>
            <person name="Rosa C.A."/>
            <person name="Scheuner C."/>
            <person name="Sibirny A.A."/>
            <person name="Slot J.C."/>
            <person name="Stielow J.B."/>
            <person name="Sun H."/>
            <person name="Kurtzman C.P."/>
            <person name="Blackwell M."/>
            <person name="Grigoriev I.V."/>
            <person name="Jeffries T.W."/>
        </authorList>
    </citation>
    <scope>NUCLEOTIDE SEQUENCE [LARGE SCALE GENOMIC DNA]</scope>
    <source>
        <strain evidence="3">NRRL Y-12698</strain>
    </source>
</reference>
<dbReference type="Proteomes" id="UP000094336">
    <property type="component" value="Unassembled WGS sequence"/>
</dbReference>
<dbReference type="EMBL" id="KV454427">
    <property type="protein sequence ID" value="ODQ81550.1"/>
    <property type="molecule type" value="Genomic_DNA"/>
</dbReference>
<gene>
    <name evidence="2" type="ORF">BABINDRAFT_159826</name>
</gene>
<proteinExistence type="predicted"/>
<dbReference type="PANTHER" id="PTHR13016">
    <property type="entry name" value="AMMECR1 HOMOLOG"/>
    <property type="match status" value="1"/>
</dbReference>
<dbReference type="PANTHER" id="PTHR13016:SF0">
    <property type="entry name" value="AMME SYNDROME CANDIDATE GENE 1 PROTEIN"/>
    <property type="match status" value="1"/>
</dbReference>
<dbReference type="NCBIfam" id="TIGR00296">
    <property type="entry name" value="TIGR00296 family protein"/>
    <property type="match status" value="1"/>
</dbReference>
<keyword evidence="3" id="KW-1185">Reference proteome</keyword>
<sequence>MSLSAPYAAYAFEVIVSKLNRKKALSLATFLHHLPTGSSLPTTAPLFVTWNVLHGRHEKELRGCIGTFADLDLNSGVEEYATISAFEDPRFEPISLEEVSELECAVTILIDFERINDIYNWVVGTHGIQISFSHKFRKYSGTFLPEVAQEQGWDQVETFQQLLRKAGFNSSRIVNDPDSWVEQLNLKVVKYKGLKQKISYSEYIAARAALG</sequence>
<dbReference type="Gene3D" id="3.30.700.20">
    <property type="entry name" value="Hypothetical protein ph0010, domain 1"/>
    <property type="match status" value="1"/>
</dbReference>
<name>A0A1E3QV61_9ASCO</name>
<evidence type="ECO:0000313" key="3">
    <source>
        <dbReference type="Proteomes" id="UP000094336"/>
    </source>
</evidence>
<organism evidence="2 3">
    <name type="scientific">Babjeviella inositovora NRRL Y-12698</name>
    <dbReference type="NCBI Taxonomy" id="984486"/>
    <lineage>
        <taxon>Eukaryota</taxon>
        <taxon>Fungi</taxon>
        <taxon>Dikarya</taxon>
        <taxon>Ascomycota</taxon>
        <taxon>Saccharomycotina</taxon>
        <taxon>Pichiomycetes</taxon>
        <taxon>Serinales incertae sedis</taxon>
        <taxon>Babjeviella</taxon>
    </lineage>
</organism>
<dbReference type="InterPro" id="IPR002733">
    <property type="entry name" value="AMMECR1_domain"/>
</dbReference>
<dbReference type="InterPro" id="IPR027485">
    <property type="entry name" value="AMMECR1_N"/>
</dbReference>
<dbReference type="InterPro" id="IPR036071">
    <property type="entry name" value="AMMECR1_dom_sf"/>
</dbReference>
<evidence type="ECO:0000313" key="2">
    <source>
        <dbReference type="EMBL" id="ODQ81550.1"/>
    </source>
</evidence>
<dbReference type="Pfam" id="PF01871">
    <property type="entry name" value="AMMECR1"/>
    <property type="match status" value="1"/>
</dbReference>
<dbReference type="SUPFAM" id="SSF143447">
    <property type="entry name" value="AMMECR1-like"/>
    <property type="match status" value="1"/>
</dbReference>
<dbReference type="InterPro" id="IPR023473">
    <property type="entry name" value="AMMECR1"/>
</dbReference>
<dbReference type="STRING" id="984486.A0A1E3QV61"/>
<accession>A0A1E3QV61</accession>
<dbReference type="GeneID" id="30145757"/>
<protein>
    <recommendedName>
        <fullName evidence="1">AMMECR1 domain-containing protein</fullName>
    </recommendedName>
</protein>